<feature type="transmembrane region" description="Helical" evidence="1">
    <location>
        <begin position="46"/>
        <end position="67"/>
    </location>
</feature>
<evidence type="ECO:0000256" key="1">
    <source>
        <dbReference type="SAM" id="Phobius"/>
    </source>
</evidence>
<keyword evidence="1" id="KW-0472">Membrane</keyword>
<dbReference type="Pfam" id="PF13630">
    <property type="entry name" value="SdpI"/>
    <property type="match status" value="1"/>
</dbReference>
<evidence type="ECO:0000313" key="3">
    <source>
        <dbReference type="EMBL" id="XCJ17746.1"/>
    </source>
</evidence>
<feature type="transmembrane region" description="Helical" evidence="1">
    <location>
        <begin position="5"/>
        <end position="26"/>
    </location>
</feature>
<feature type="transmembrane region" description="Helical" evidence="1">
    <location>
        <begin position="88"/>
        <end position="108"/>
    </location>
</feature>
<dbReference type="PANTHER" id="PTHR37810:SF5">
    <property type="entry name" value="IMMUNITY PROTEIN SDPI"/>
    <property type="match status" value="1"/>
</dbReference>
<dbReference type="EMBL" id="CP159510">
    <property type="protein sequence ID" value="XCJ17746.1"/>
    <property type="molecule type" value="Genomic_DNA"/>
</dbReference>
<dbReference type="InterPro" id="IPR026272">
    <property type="entry name" value="SdpI"/>
</dbReference>
<proteinExistence type="predicted"/>
<dbReference type="AlphaFoldDB" id="A0AAU8IHQ6"/>
<dbReference type="Pfam" id="PF07853">
    <property type="entry name" value="DUF1648"/>
    <property type="match status" value="1"/>
</dbReference>
<accession>A0AAU8IHQ6</accession>
<feature type="domain" description="DUF1648" evidence="2">
    <location>
        <begin position="10"/>
        <end position="54"/>
    </location>
</feature>
<dbReference type="PIRSF" id="PIRSF038959">
    <property type="entry name" value="SdpI"/>
    <property type="match status" value="1"/>
</dbReference>
<feature type="transmembrane region" description="Helical" evidence="1">
    <location>
        <begin position="160"/>
        <end position="178"/>
    </location>
</feature>
<evidence type="ECO:0000259" key="2">
    <source>
        <dbReference type="Pfam" id="PF07853"/>
    </source>
</evidence>
<dbReference type="GO" id="GO:0009636">
    <property type="term" value="P:response to toxic substance"/>
    <property type="evidence" value="ECO:0007669"/>
    <property type="project" value="TreeGrafter"/>
</dbReference>
<dbReference type="RefSeq" id="WP_353948865.1">
    <property type="nucleotide sequence ID" value="NZ_CP159510.1"/>
</dbReference>
<reference evidence="3" key="1">
    <citation type="submission" date="2024-06" db="EMBL/GenBank/DDBJ databases">
        <authorList>
            <person name="Fan A."/>
            <person name="Zhang F.Y."/>
            <person name="Zhang L."/>
        </authorList>
    </citation>
    <scope>NUCLEOTIDE SEQUENCE</scope>
    <source>
        <strain evidence="3">Y61</strain>
    </source>
</reference>
<sequence length="214" mass="24413">MRKHVLPLAVITATLVIWLIFYPKLGNQIPIHWNAAGQVDRYTSKFSGMVSLTVPMVLLYLLFVILPKVDPHRHNYKYFTRSYDWIQTSIMLFFAAINVMAVISGMGYDVSVSHLMQFLLGAVFIILGNFTQSVKPNFFLGIRTPWTLSNETVWKKTHRVGAKVMIIAGVLLIISGFLPDPWPIILTIALLIILAVLPLVYSYWIYRKLMKSAK</sequence>
<gene>
    <name evidence="3" type="ORF">ABNN70_04500</name>
</gene>
<organism evidence="3">
    <name type="scientific">Sporolactobacillus sp. Y61</name>
    <dbReference type="NCBI Taxonomy" id="3160863"/>
    <lineage>
        <taxon>Bacteria</taxon>
        <taxon>Bacillati</taxon>
        <taxon>Bacillota</taxon>
        <taxon>Bacilli</taxon>
        <taxon>Bacillales</taxon>
        <taxon>Sporolactobacillaceae</taxon>
        <taxon>Sporolactobacillus</taxon>
    </lineage>
</organism>
<keyword evidence="1" id="KW-0812">Transmembrane</keyword>
<feature type="transmembrane region" description="Helical" evidence="1">
    <location>
        <begin position="184"/>
        <end position="206"/>
    </location>
</feature>
<keyword evidence="1" id="KW-1133">Transmembrane helix</keyword>
<dbReference type="PANTHER" id="PTHR37810">
    <property type="entry name" value="IMMUNITY PROTEIN SDPI"/>
    <property type="match status" value="1"/>
</dbReference>
<dbReference type="InterPro" id="IPR025962">
    <property type="entry name" value="SdpI/YhfL"/>
</dbReference>
<feature type="transmembrane region" description="Helical" evidence="1">
    <location>
        <begin position="114"/>
        <end position="131"/>
    </location>
</feature>
<name>A0AAU8IHQ6_9BACL</name>
<protein>
    <submittedName>
        <fullName evidence="3">SdpI family protein</fullName>
    </submittedName>
</protein>
<dbReference type="InterPro" id="IPR012867">
    <property type="entry name" value="DUF1648"/>
</dbReference>